<dbReference type="InterPro" id="IPR005814">
    <property type="entry name" value="Aminotrans_3"/>
</dbReference>
<sequence length="469" mass="50209">MTSTDAAITTLDGLIEREEAAFLARTTRSAELWQRASDVMPGGVASSWASSRPVPVWVDRGLGGHVWDADGTEYVDMHGGYGVNVVGHAHPAVVEAVQRRVALGTHFAQPTEDTIVVGEALRERFGLPMWRYTNSGTESTMDAVHLMRAITGRQLIVKIEGTYHGHHDALMVSAFRNASQLGPVDDPYRVPGSGIPQQMADLLRLVPFNDLDALRRVLEAHPGQVAGMILEPMMMNAGIIPPAPGYLQGVLDLVHAHGGLVAFDEVKTGLVVHPGGVTAMFGVQPDIVCLAKALGGGVPCGAIGGTAEVMAAITDGVYDQVGTFNGNPLTMAAARAVLTEVLTPDAYVRAEQLGRQMLDGSLAALRAEGQPAYGSVYGFKGSVVFHPTPCTNYREFLGIDLAISHCHFLYQHNGGVFLPPWGKSESWTLCVSHSDADGERYVSNVARLAHDVAPIRDRSSRIFGEGQYN</sequence>
<dbReference type="CDD" id="cd00610">
    <property type="entry name" value="OAT_like"/>
    <property type="match status" value="1"/>
</dbReference>
<dbReference type="InterPro" id="IPR015421">
    <property type="entry name" value="PyrdxlP-dep_Trfase_major"/>
</dbReference>
<dbReference type="InterPro" id="IPR015422">
    <property type="entry name" value="PyrdxlP-dep_Trfase_small"/>
</dbReference>
<organism evidence="3">
    <name type="scientific">freshwater metagenome</name>
    <dbReference type="NCBI Taxonomy" id="449393"/>
    <lineage>
        <taxon>unclassified sequences</taxon>
        <taxon>metagenomes</taxon>
        <taxon>ecological metagenomes</taxon>
    </lineage>
</organism>
<dbReference type="GO" id="GO:0008483">
    <property type="term" value="F:transaminase activity"/>
    <property type="evidence" value="ECO:0007669"/>
    <property type="project" value="InterPro"/>
</dbReference>
<dbReference type="EMBL" id="CAEZSR010000101">
    <property type="protein sequence ID" value="CAB4572016.1"/>
    <property type="molecule type" value="Genomic_DNA"/>
</dbReference>
<accession>A0A6J6E862</accession>
<dbReference type="Gene3D" id="3.90.1150.10">
    <property type="entry name" value="Aspartate Aminotransferase, domain 1"/>
    <property type="match status" value="1"/>
</dbReference>
<dbReference type="Pfam" id="PF00202">
    <property type="entry name" value="Aminotran_3"/>
    <property type="match status" value="1"/>
</dbReference>
<name>A0A6J6E862_9ZZZZ</name>
<dbReference type="AlphaFoldDB" id="A0A6J6E862"/>
<reference evidence="3" key="1">
    <citation type="submission" date="2020-05" db="EMBL/GenBank/DDBJ databases">
        <authorList>
            <person name="Chiriac C."/>
            <person name="Salcher M."/>
            <person name="Ghai R."/>
            <person name="Kavagutti S V."/>
        </authorList>
    </citation>
    <scope>NUCLEOTIDE SEQUENCE</scope>
</reference>
<protein>
    <submittedName>
        <fullName evidence="3">Unannotated protein</fullName>
    </submittedName>
</protein>
<dbReference type="Gene3D" id="3.40.640.10">
    <property type="entry name" value="Type I PLP-dependent aspartate aminotransferase-like (Major domain)"/>
    <property type="match status" value="1"/>
</dbReference>
<dbReference type="InterPro" id="IPR015424">
    <property type="entry name" value="PyrdxlP-dep_Trfase"/>
</dbReference>
<comment type="cofactor">
    <cofactor evidence="1">
        <name>pyridoxal 5'-phosphate</name>
        <dbReference type="ChEBI" id="CHEBI:597326"/>
    </cofactor>
</comment>
<dbReference type="SUPFAM" id="SSF53383">
    <property type="entry name" value="PLP-dependent transferases"/>
    <property type="match status" value="1"/>
</dbReference>
<evidence type="ECO:0000256" key="1">
    <source>
        <dbReference type="ARBA" id="ARBA00001933"/>
    </source>
</evidence>
<dbReference type="PANTHER" id="PTHR43713">
    <property type="entry name" value="GLUTAMATE-1-SEMIALDEHYDE 2,1-AMINOMUTASE"/>
    <property type="match status" value="1"/>
</dbReference>
<proteinExistence type="predicted"/>
<keyword evidence="2" id="KW-0663">Pyridoxal phosphate</keyword>
<evidence type="ECO:0000256" key="2">
    <source>
        <dbReference type="ARBA" id="ARBA00022898"/>
    </source>
</evidence>
<dbReference type="GO" id="GO:0030170">
    <property type="term" value="F:pyridoxal phosphate binding"/>
    <property type="evidence" value="ECO:0007669"/>
    <property type="project" value="InterPro"/>
</dbReference>
<evidence type="ECO:0000313" key="3">
    <source>
        <dbReference type="EMBL" id="CAB4572016.1"/>
    </source>
</evidence>
<dbReference type="PANTHER" id="PTHR43713:SF3">
    <property type="entry name" value="GLUTAMATE-1-SEMIALDEHYDE 2,1-AMINOMUTASE 1, CHLOROPLASTIC-RELATED"/>
    <property type="match status" value="1"/>
</dbReference>
<gene>
    <name evidence="3" type="ORF">UFOPK1493_02462</name>
</gene>